<reference evidence="4" key="1">
    <citation type="submission" date="2021-05" db="EMBL/GenBank/DDBJ databases">
        <title>Novel Bacillus species.</title>
        <authorList>
            <person name="Liu G."/>
        </authorList>
    </citation>
    <scope>NUCLEOTIDE SEQUENCE</scope>
    <source>
        <strain evidence="4 6">FJAT-50051</strain>
    </source>
</reference>
<evidence type="ECO:0000256" key="2">
    <source>
        <dbReference type="SAM" id="Phobius"/>
    </source>
</evidence>
<keyword evidence="2" id="KW-1133">Transmembrane helix</keyword>
<feature type="region of interest" description="Disordered" evidence="1">
    <location>
        <begin position="91"/>
        <end position="111"/>
    </location>
</feature>
<organism evidence="4">
    <name type="scientific">Neobacillus citreus</name>
    <dbReference type="NCBI Taxonomy" id="2833578"/>
    <lineage>
        <taxon>Bacteria</taxon>
        <taxon>Bacillati</taxon>
        <taxon>Bacillota</taxon>
        <taxon>Bacilli</taxon>
        <taxon>Bacillales</taxon>
        <taxon>Bacillaceae</taxon>
        <taxon>Neobacillus</taxon>
    </lineage>
</organism>
<gene>
    <name evidence="5" type="ORF">KHB02_000575</name>
    <name evidence="4" type="ORF">KHB02_03400</name>
</gene>
<evidence type="ECO:0000313" key="4">
    <source>
        <dbReference type="EMBL" id="MBS4180433.1"/>
    </source>
</evidence>
<protein>
    <submittedName>
        <fullName evidence="4">DUF4430 domain-containing protein</fullName>
    </submittedName>
</protein>
<dbReference type="RefSeq" id="WP_213140421.1">
    <property type="nucleotide sequence ID" value="NZ_JAGYPE020000001.1"/>
</dbReference>
<feature type="compositionally biased region" description="Polar residues" evidence="1">
    <location>
        <begin position="91"/>
        <end position="105"/>
    </location>
</feature>
<dbReference type="Pfam" id="PF14478">
    <property type="entry name" value="DUF4430"/>
    <property type="match status" value="1"/>
</dbReference>
<evidence type="ECO:0000259" key="3">
    <source>
        <dbReference type="Pfam" id="PF14478"/>
    </source>
</evidence>
<name>A0A942SV93_9BACI</name>
<feature type="transmembrane region" description="Helical" evidence="2">
    <location>
        <begin position="7"/>
        <end position="26"/>
    </location>
</feature>
<keyword evidence="2" id="KW-0472">Membrane</keyword>
<dbReference type="EMBL" id="JAGYPE010000001">
    <property type="protein sequence ID" value="MBS4180433.1"/>
    <property type="molecule type" value="Genomic_DNA"/>
</dbReference>
<dbReference type="AlphaFoldDB" id="A0A942SV93"/>
<dbReference type="Gene3D" id="2.170.130.30">
    <property type="match status" value="1"/>
</dbReference>
<evidence type="ECO:0000313" key="6">
    <source>
        <dbReference type="Proteomes" id="UP000677265"/>
    </source>
</evidence>
<dbReference type="Proteomes" id="UP000677265">
    <property type="component" value="Unassembled WGS sequence"/>
</dbReference>
<dbReference type="EMBL" id="JAGYPE020000001">
    <property type="protein sequence ID" value="MCH6264019.1"/>
    <property type="molecule type" value="Genomic_DNA"/>
</dbReference>
<keyword evidence="2" id="KW-0812">Transmembrane</keyword>
<comment type="caution">
    <text evidence="4">The sequence shown here is derived from an EMBL/GenBank/DDBJ whole genome shotgun (WGS) entry which is preliminary data.</text>
</comment>
<keyword evidence="6" id="KW-1185">Reference proteome</keyword>
<sequence length="222" mass="23722">MKGWQKIIGDIASWLLVIGGIGYALYGYTPGKTITTTTTTPQVKQVQQDQQTAAETVKNVEGIVSNAEATSSDTAGKNSAVKVITTQPVKQTSTVTQQPAGSTAPASAPVQEKKQDTVTVSVKTPDGYLIAPRSVEINDQTKAADVLKLVCQEAGIKLETTGSGATLYTKGIGGWREFDKGPYSGWSYRINGVKGDRSSGVKDVNPGDTLEWNYVVDYREDK</sequence>
<accession>A0A942SV93</accession>
<evidence type="ECO:0000313" key="5">
    <source>
        <dbReference type="EMBL" id="MCH6264019.1"/>
    </source>
</evidence>
<evidence type="ECO:0000256" key="1">
    <source>
        <dbReference type="SAM" id="MobiDB-lite"/>
    </source>
</evidence>
<dbReference type="InterPro" id="IPR027954">
    <property type="entry name" value="Transcobalamin-like_C"/>
</dbReference>
<feature type="domain" description="Transcobalamin-like C-terminal" evidence="3">
    <location>
        <begin position="150"/>
        <end position="214"/>
    </location>
</feature>
<proteinExistence type="predicted"/>